<evidence type="ECO:0000313" key="1">
    <source>
        <dbReference type="EMBL" id="MBB4884545.1"/>
    </source>
</evidence>
<proteinExistence type="predicted"/>
<comment type="caution">
    <text evidence="1">The sequence shown here is derived from an EMBL/GenBank/DDBJ whole genome shotgun (WGS) entry which is preliminary data.</text>
</comment>
<protein>
    <submittedName>
        <fullName evidence="1">Uncharacterized protein</fullName>
    </submittedName>
</protein>
<dbReference type="EMBL" id="JACHJG010000001">
    <property type="protein sequence ID" value="MBB4884545.1"/>
    <property type="molecule type" value="Genomic_DNA"/>
</dbReference>
<accession>A0A445N7L8</accession>
<name>A0A445N7L8_STRNE</name>
<reference evidence="1 2" key="1">
    <citation type="submission" date="2020-08" db="EMBL/GenBank/DDBJ databases">
        <title>Genomic Encyclopedia of Type Strains, Phase III (KMG-III): the genomes of soil and plant-associated and newly described type strains.</title>
        <authorList>
            <person name="Whitman W."/>
        </authorList>
    </citation>
    <scope>NUCLEOTIDE SEQUENCE [LARGE SCALE GENOMIC DNA]</scope>
    <source>
        <strain evidence="1 2">CECT 3265</strain>
    </source>
</reference>
<dbReference type="Proteomes" id="UP000556436">
    <property type="component" value="Unassembled WGS sequence"/>
</dbReference>
<sequence>MLREIAFEALDLGVLGQALALVGELREAGVQGLEVEKTDLVGGRGVQWKLLISGGKRKRTTPRGRSRGR</sequence>
<dbReference type="AlphaFoldDB" id="A0A445N7L8"/>
<organism evidence="1 2">
    <name type="scientific">Streptomyces netropsis</name>
    <name type="common">Streptoverticillium netropsis</name>
    <dbReference type="NCBI Taxonomy" id="55404"/>
    <lineage>
        <taxon>Bacteria</taxon>
        <taxon>Bacillati</taxon>
        <taxon>Actinomycetota</taxon>
        <taxon>Actinomycetes</taxon>
        <taxon>Kitasatosporales</taxon>
        <taxon>Streptomycetaceae</taxon>
        <taxon>Streptomyces</taxon>
    </lineage>
</organism>
<gene>
    <name evidence="1" type="ORF">FHS38_000554</name>
</gene>
<keyword evidence="2" id="KW-1185">Reference proteome</keyword>
<evidence type="ECO:0000313" key="2">
    <source>
        <dbReference type="Proteomes" id="UP000556436"/>
    </source>
</evidence>